<dbReference type="CDD" id="cd07344">
    <property type="entry name" value="M48_yhfN_like"/>
    <property type="match status" value="1"/>
</dbReference>
<evidence type="ECO:0000313" key="3">
    <source>
        <dbReference type="Proteomes" id="UP000298284"/>
    </source>
</evidence>
<gene>
    <name evidence="2" type="ORF">EU557_13480</name>
</gene>
<dbReference type="PANTHER" id="PTHR30399:SF1">
    <property type="entry name" value="UTP PYROPHOSPHATASE"/>
    <property type="match status" value="1"/>
</dbReference>
<sequence length="242" mass="28384">MITQLQIGELEVDVVRKDIRNVHLAVLPPDGRVRIATPPQVGDEQVRRLIIDRLSWIRSQQQNFEQQPRQTVREYVSGETHYYQGHRYRLRVTYVEAAPKVQLRNRQILELQVRPGSSVEQRARILQAWYRERLKEQLPAVVAKWEPVVGARANAWAIKLMKTKWGACNIEARRIWLNLELAKVAPHLLEYVVVHELTHLLERQHNARFKSLLDQFMPQWRTSREELNGGMLAAFEEYGTGE</sequence>
<proteinExistence type="predicted"/>
<evidence type="ECO:0000313" key="2">
    <source>
        <dbReference type="EMBL" id="TGD80809.1"/>
    </source>
</evidence>
<dbReference type="OrthoDB" id="9811177at2"/>
<comment type="caution">
    <text evidence="2">The sequence shown here is derived from an EMBL/GenBank/DDBJ whole genome shotgun (WGS) entry which is preliminary data.</text>
</comment>
<dbReference type="Proteomes" id="UP000298284">
    <property type="component" value="Unassembled WGS sequence"/>
</dbReference>
<keyword evidence="3" id="KW-1185">Reference proteome</keyword>
<dbReference type="PANTHER" id="PTHR30399">
    <property type="entry name" value="UNCHARACTERIZED PROTEIN YGJP"/>
    <property type="match status" value="1"/>
</dbReference>
<dbReference type="EMBL" id="SRKZ01000003">
    <property type="protein sequence ID" value="TGD80809.1"/>
    <property type="molecule type" value="Genomic_DNA"/>
</dbReference>
<dbReference type="InterPro" id="IPR053136">
    <property type="entry name" value="UTP_pyrophosphatase-like"/>
</dbReference>
<organism evidence="2 3">
    <name type="scientific">Hymenobacter wooponensis</name>
    <dbReference type="NCBI Taxonomy" id="1525360"/>
    <lineage>
        <taxon>Bacteria</taxon>
        <taxon>Pseudomonadati</taxon>
        <taxon>Bacteroidota</taxon>
        <taxon>Cytophagia</taxon>
        <taxon>Cytophagales</taxon>
        <taxon>Hymenobacteraceae</taxon>
        <taxon>Hymenobacter</taxon>
    </lineage>
</organism>
<dbReference type="RefSeq" id="WP_135530951.1">
    <property type="nucleotide sequence ID" value="NZ_SRKZ01000003.1"/>
</dbReference>
<dbReference type="AlphaFoldDB" id="A0A4Z0MN08"/>
<name>A0A4Z0MN08_9BACT</name>
<evidence type="ECO:0000259" key="1">
    <source>
        <dbReference type="Pfam" id="PF01863"/>
    </source>
</evidence>
<accession>A0A4Z0MN08</accession>
<feature type="domain" description="YgjP-like metallopeptidase" evidence="1">
    <location>
        <begin position="28"/>
        <end position="228"/>
    </location>
</feature>
<protein>
    <submittedName>
        <fullName evidence="2">M48 family peptidase</fullName>
    </submittedName>
</protein>
<dbReference type="Pfam" id="PF01863">
    <property type="entry name" value="YgjP-like"/>
    <property type="match status" value="1"/>
</dbReference>
<dbReference type="InterPro" id="IPR002725">
    <property type="entry name" value="YgjP-like_metallopeptidase"/>
</dbReference>
<dbReference type="Gene3D" id="3.30.2010.10">
    <property type="entry name" value="Metalloproteases ('zincins'), catalytic domain"/>
    <property type="match status" value="1"/>
</dbReference>
<reference evidence="2 3" key="1">
    <citation type="submission" date="2019-04" db="EMBL/GenBank/DDBJ databases">
        <authorList>
            <person name="Feng G."/>
            <person name="Zhang J."/>
            <person name="Zhu H."/>
        </authorList>
    </citation>
    <scope>NUCLEOTIDE SEQUENCE [LARGE SCALE GENOMIC DNA]</scope>
    <source>
        <strain evidence="2 3">JCM 19491</strain>
    </source>
</reference>